<dbReference type="SUPFAM" id="SSF54637">
    <property type="entry name" value="Thioesterase/thiol ester dehydrase-isomerase"/>
    <property type="match status" value="1"/>
</dbReference>
<keyword evidence="3" id="KW-1185">Reference proteome</keyword>
<dbReference type="InterPro" id="IPR039569">
    <property type="entry name" value="FAS1-like_DH_region"/>
</dbReference>
<feature type="domain" description="FAS1-like dehydratase" evidence="1">
    <location>
        <begin position="4"/>
        <end position="134"/>
    </location>
</feature>
<protein>
    <submittedName>
        <fullName evidence="2">MaoC family dehydratase N-terminal domain-containing protein</fullName>
    </submittedName>
</protein>
<proteinExistence type="predicted"/>
<comment type="caution">
    <text evidence="2">The sequence shown here is derived from an EMBL/GenBank/DDBJ whole genome shotgun (WGS) entry which is preliminary data.</text>
</comment>
<accession>A0ABT7ZKM9</accession>
<sequence>MSAQGMVFDYAPFTIEAGKIREFAKALQLGNPVYMDAEVAKAAGYRGIPAPPTFMTVIDYWNERNFYQLFSEFLKLDPNNVLHGEQTYDYHELIVAGDVITAQVYVKEQFHKKGKNFFLLETVYRNQWNAIVATGRATLIEVLEVSI</sequence>
<reference evidence="2 3" key="1">
    <citation type="submission" date="2023-03" db="EMBL/GenBank/DDBJ databases">
        <authorList>
            <person name="Uniacke-Lowe S."/>
            <person name="Ross P."/>
            <person name="Hill C."/>
        </authorList>
    </citation>
    <scope>NUCLEOTIDE SEQUENCE [LARGE SCALE GENOMIC DNA]</scope>
    <source>
        <strain evidence="2 3">APC 4016</strain>
    </source>
</reference>
<dbReference type="CDD" id="cd03441">
    <property type="entry name" value="R_hydratase_like"/>
    <property type="match status" value="1"/>
</dbReference>
<gene>
    <name evidence="2" type="ORF">QMA01_10245</name>
</gene>
<evidence type="ECO:0000259" key="1">
    <source>
        <dbReference type="Pfam" id="PF13452"/>
    </source>
</evidence>
<name>A0ABT7ZKM9_9BACL</name>
<dbReference type="RefSeq" id="WP_290214916.1">
    <property type="nucleotide sequence ID" value="NZ_JASDCQ010000002.1"/>
</dbReference>
<dbReference type="InterPro" id="IPR016709">
    <property type="entry name" value="HadA-like"/>
</dbReference>
<dbReference type="EMBL" id="JASDCQ010000002">
    <property type="protein sequence ID" value="MDN3427676.1"/>
    <property type="molecule type" value="Genomic_DNA"/>
</dbReference>
<dbReference type="Gene3D" id="3.10.129.10">
    <property type="entry name" value="Hotdog Thioesterase"/>
    <property type="match status" value="1"/>
</dbReference>
<evidence type="ECO:0000313" key="3">
    <source>
        <dbReference type="Proteomes" id="UP001225873"/>
    </source>
</evidence>
<evidence type="ECO:0000313" key="2">
    <source>
        <dbReference type="EMBL" id="MDN3427676.1"/>
    </source>
</evidence>
<dbReference type="Pfam" id="PF13452">
    <property type="entry name" value="FAS1_DH_region"/>
    <property type="match status" value="1"/>
</dbReference>
<dbReference type="InterPro" id="IPR029069">
    <property type="entry name" value="HotDog_dom_sf"/>
</dbReference>
<organism evidence="2 3">
    <name type="scientific">Planococcus notacanthi</name>
    <dbReference type="NCBI Taxonomy" id="3035188"/>
    <lineage>
        <taxon>Bacteria</taxon>
        <taxon>Bacillati</taxon>
        <taxon>Bacillota</taxon>
        <taxon>Bacilli</taxon>
        <taxon>Bacillales</taxon>
        <taxon>Caryophanaceae</taxon>
        <taxon>Planococcus</taxon>
    </lineage>
</organism>
<dbReference type="PIRSF" id="PIRSF018072">
    <property type="entry name" value="UCP018072"/>
    <property type="match status" value="1"/>
</dbReference>
<dbReference type="Proteomes" id="UP001225873">
    <property type="component" value="Unassembled WGS sequence"/>
</dbReference>